<sequence length="346" mass="37599">MAGTIFGIPFDDELFMDKWNEEPDPELLAMLNSGAVVDDAMIAGMIQGQGNFYTIPFFNILDGDDQNYDGQTDITVSEVGGGTQSGIVYGRAKGFFARNFAAELSGADPMGHISSSVAKYWQKRRKARLIKLLNAIFGITGSSGRAKTWAETHSLDLSSDSATPRPIMETDLNDLATEACGDNKDRFGLTIMHSKVAKTLENKKLLEYWKQTSADGIERPLKLASVNGYTAIIDDGVPCEPVGGDGADSGLMKYTTYLLGEGAIRTAKGRVDVPVEANRDAKKNGGQDELITRIRETIHPNGFSFTIPKSGVWTESPTDEQLFATANWSIKFDPKAIPIARLITNG</sequence>
<dbReference type="Proteomes" id="UP000198508">
    <property type="component" value="Unassembled WGS sequence"/>
</dbReference>
<organism evidence="1 2">
    <name type="scientific">Enterocloster lavalensis</name>
    <dbReference type="NCBI Taxonomy" id="460384"/>
    <lineage>
        <taxon>Bacteria</taxon>
        <taxon>Bacillati</taxon>
        <taxon>Bacillota</taxon>
        <taxon>Clostridia</taxon>
        <taxon>Lachnospirales</taxon>
        <taxon>Lachnospiraceae</taxon>
        <taxon>Enterocloster</taxon>
    </lineage>
</organism>
<keyword evidence="2" id="KW-1185">Reference proteome</keyword>
<accession>A0A1I0KBH2</accession>
<gene>
    <name evidence="1" type="ORF">SAMN05216313_15712</name>
</gene>
<dbReference type="EMBL" id="FOIM01000057">
    <property type="protein sequence ID" value="SEU20875.1"/>
    <property type="molecule type" value="Genomic_DNA"/>
</dbReference>
<name>A0A1I0KBH2_9FIRM</name>
<protein>
    <submittedName>
        <fullName evidence="1">Uncharacterized protein</fullName>
    </submittedName>
</protein>
<dbReference type="RefSeq" id="WP_092371802.1">
    <property type="nucleotide sequence ID" value="NZ_DAINWJ010000136.1"/>
</dbReference>
<evidence type="ECO:0000313" key="2">
    <source>
        <dbReference type="Proteomes" id="UP000198508"/>
    </source>
</evidence>
<dbReference type="STRING" id="460384.SAMN05216313_15712"/>
<reference evidence="2" key="1">
    <citation type="submission" date="2016-10" db="EMBL/GenBank/DDBJ databases">
        <authorList>
            <person name="Varghese N."/>
            <person name="Submissions S."/>
        </authorList>
    </citation>
    <scope>NUCLEOTIDE SEQUENCE [LARGE SCALE GENOMIC DNA]</scope>
    <source>
        <strain evidence="2">NLAE-zl-G277</strain>
    </source>
</reference>
<evidence type="ECO:0000313" key="1">
    <source>
        <dbReference type="EMBL" id="SEU20875.1"/>
    </source>
</evidence>
<proteinExistence type="predicted"/>
<dbReference type="GeneID" id="93281379"/>
<dbReference type="AlphaFoldDB" id="A0A1I0KBH2"/>